<comment type="caution">
    <text evidence="1">The sequence shown here is derived from an EMBL/GenBank/DDBJ whole genome shotgun (WGS) entry which is preliminary data.</text>
</comment>
<keyword evidence="2" id="KW-1185">Reference proteome</keyword>
<organism evidence="1 2">
    <name type="scientific">Arthrobacter ramosus</name>
    <dbReference type="NCBI Taxonomy" id="1672"/>
    <lineage>
        <taxon>Bacteria</taxon>
        <taxon>Bacillati</taxon>
        <taxon>Actinomycetota</taxon>
        <taxon>Actinomycetes</taxon>
        <taxon>Micrococcales</taxon>
        <taxon>Micrococcaceae</taxon>
        <taxon>Arthrobacter</taxon>
    </lineage>
</organism>
<accession>A0ABV5Y282</accession>
<dbReference type="RefSeq" id="WP_234751385.1">
    <property type="nucleotide sequence ID" value="NZ_BAAAWN010000001.1"/>
</dbReference>
<dbReference type="Proteomes" id="UP001589702">
    <property type="component" value="Unassembled WGS sequence"/>
</dbReference>
<evidence type="ECO:0000313" key="2">
    <source>
        <dbReference type="Proteomes" id="UP001589702"/>
    </source>
</evidence>
<dbReference type="EMBL" id="JBHMBC010000026">
    <property type="protein sequence ID" value="MFB9821096.1"/>
    <property type="molecule type" value="Genomic_DNA"/>
</dbReference>
<reference evidence="1 2" key="1">
    <citation type="submission" date="2024-09" db="EMBL/GenBank/DDBJ databases">
        <authorList>
            <person name="Sun Q."/>
            <person name="Mori K."/>
        </authorList>
    </citation>
    <scope>NUCLEOTIDE SEQUENCE [LARGE SCALE GENOMIC DNA]</scope>
    <source>
        <strain evidence="1 2">JCM 1334</strain>
    </source>
</reference>
<evidence type="ECO:0000313" key="1">
    <source>
        <dbReference type="EMBL" id="MFB9821096.1"/>
    </source>
</evidence>
<gene>
    <name evidence="1" type="ORF">ACFFP1_16510</name>
</gene>
<name>A0ABV5Y282_ARTRM</name>
<sequence>MDIPVDNKRVRTLFAGQGIAEFLTSKMNDYAEDLARWNPGGLLATSPDKVAAELLKRHGVMGLRIHEPDGTPDSVDRTVNLGREYSFHDVRRSVKVYRLAVPFTGDAGLFSIRPTTYTLNPPAGHVDNSGRRLTVEFVNPAGEAPDPEKIGKSFAEVLRSVNWHLDQHRDAVEGHNTRIADLGPIQQRIAAIKAERDILSKIPLPKMSGSEG</sequence>
<proteinExistence type="predicted"/>
<protein>
    <submittedName>
        <fullName evidence="1">Uncharacterized protein</fullName>
    </submittedName>
</protein>